<protein>
    <submittedName>
        <fullName evidence="1">Uncharacterized protein</fullName>
    </submittedName>
</protein>
<dbReference type="AlphaFoldDB" id="A0A0F9QQ73"/>
<organism evidence="1">
    <name type="scientific">marine sediment metagenome</name>
    <dbReference type="NCBI Taxonomy" id="412755"/>
    <lineage>
        <taxon>unclassified sequences</taxon>
        <taxon>metagenomes</taxon>
        <taxon>ecological metagenomes</taxon>
    </lineage>
</organism>
<name>A0A0F9QQ73_9ZZZZ</name>
<sequence>MAVTLSNITTKVRYLLGDVSTTGTDIFTYITSNVFTLTESNGISVVRVYLNNVEMGASELAYDSTTNKVTVYLTMSSGDTVQIEYTYYPNYSDTEIQNYVQAALVHISAANIREYIVESSTLYPEPDLRTQNLIVMVASLLIEPDNRTYRLPDVTVVVPRDLSTHEKIRRTIAIYKHNIHGVFGVL</sequence>
<comment type="caution">
    <text evidence="1">The sequence shown here is derived from an EMBL/GenBank/DDBJ whole genome shotgun (WGS) entry which is preliminary data.</text>
</comment>
<dbReference type="EMBL" id="LAZR01003728">
    <property type="protein sequence ID" value="KKN15281.1"/>
    <property type="molecule type" value="Genomic_DNA"/>
</dbReference>
<reference evidence="1" key="1">
    <citation type="journal article" date="2015" name="Nature">
        <title>Complex archaea that bridge the gap between prokaryotes and eukaryotes.</title>
        <authorList>
            <person name="Spang A."/>
            <person name="Saw J.H."/>
            <person name="Jorgensen S.L."/>
            <person name="Zaremba-Niedzwiedzka K."/>
            <person name="Martijn J."/>
            <person name="Lind A.E."/>
            <person name="van Eijk R."/>
            <person name="Schleper C."/>
            <person name="Guy L."/>
            <person name="Ettema T.J."/>
        </authorList>
    </citation>
    <scope>NUCLEOTIDE SEQUENCE</scope>
</reference>
<evidence type="ECO:0000313" key="1">
    <source>
        <dbReference type="EMBL" id="KKN15281.1"/>
    </source>
</evidence>
<accession>A0A0F9QQ73</accession>
<gene>
    <name evidence="1" type="ORF">LCGC14_0987680</name>
</gene>
<proteinExistence type="predicted"/>